<evidence type="ECO:0000313" key="1">
    <source>
        <dbReference type="EMBL" id="KKK47707.1"/>
    </source>
</evidence>
<dbReference type="EMBL" id="LAZR01069435">
    <property type="protein sequence ID" value="KKK47707.1"/>
    <property type="molecule type" value="Genomic_DNA"/>
</dbReference>
<dbReference type="PROSITE" id="PS51257">
    <property type="entry name" value="PROKAR_LIPOPROTEIN"/>
    <property type="match status" value="1"/>
</dbReference>
<sequence length="156" mass="16437">MKTTTMIRTVLLVSLLLGCVDDVQVPDANNTDAAVLSYDASPAPDASLLDAAATVWDGVYVLDAVSTPPQCIVWDRMRLSVDTLSNVNFWDSGNPTTGYGTAAMITGPNTVHVDLMAISPVTMNPWDLTNAGAGNVLTGTWTAEDGCSFAITAVRQ</sequence>
<dbReference type="AlphaFoldDB" id="A0A0F8VTP1"/>
<organism evidence="1">
    <name type="scientific">marine sediment metagenome</name>
    <dbReference type="NCBI Taxonomy" id="412755"/>
    <lineage>
        <taxon>unclassified sequences</taxon>
        <taxon>metagenomes</taxon>
        <taxon>ecological metagenomes</taxon>
    </lineage>
</organism>
<protein>
    <submittedName>
        <fullName evidence="1">Uncharacterized protein</fullName>
    </submittedName>
</protein>
<proteinExistence type="predicted"/>
<comment type="caution">
    <text evidence="1">The sequence shown here is derived from an EMBL/GenBank/DDBJ whole genome shotgun (WGS) entry which is preliminary data.</text>
</comment>
<name>A0A0F8VTP1_9ZZZZ</name>
<reference evidence="1" key="1">
    <citation type="journal article" date="2015" name="Nature">
        <title>Complex archaea that bridge the gap between prokaryotes and eukaryotes.</title>
        <authorList>
            <person name="Spang A."/>
            <person name="Saw J.H."/>
            <person name="Jorgensen S.L."/>
            <person name="Zaremba-Niedzwiedzka K."/>
            <person name="Martijn J."/>
            <person name="Lind A.E."/>
            <person name="van Eijk R."/>
            <person name="Schleper C."/>
            <person name="Guy L."/>
            <person name="Ettema T.J."/>
        </authorList>
    </citation>
    <scope>NUCLEOTIDE SEQUENCE</scope>
</reference>
<gene>
    <name evidence="1" type="ORF">LCGC14_3152460</name>
</gene>
<accession>A0A0F8VTP1</accession>